<evidence type="ECO:0008006" key="4">
    <source>
        <dbReference type="Google" id="ProtNLM"/>
    </source>
</evidence>
<keyword evidence="1" id="KW-1133">Transmembrane helix</keyword>
<dbReference type="RefSeq" id="WP_278016646.1">
    <property type="nucleotide sequence ID" value="NZ_CP121106.1"/>
</dbReference>
<protein>
    <recommendedName>
        <fullName evidence="4">DUF4345 domain-containing protein</fullName>
    </recommendedName>
</protein>
<feature type="transmembrane region" description="Helical" evidence="1">
    <location>
        <begin position="85"/>
        <end position="105"/>
    </location>
</feature>
<evidence type="ECO:0000313" key="2">
    <source>
        <dbReference type="EMBL" id="WFL77955.1"/>
    </source>
</evidence>
<keyword evidence="1" id="KW-0812">Transmembrane</keyword>
<keyword evidence="1" id="KW-0472">Membrane</keyword>
<reference evidence="2 3" key="1">
    <citation type="submission" date="2023-03" db="EMBL/GenBank/DDBJ databases">
        <title>Altererythrobacter sp. CAU 1644 isolated from sand.</title>
        <authorList>
            <person name="Kim W."/>
        </authorList>
    </citation>
    <scope>NUCLEOTIDE SEQUENCE [LARGE SCALE GENOMIC DNA]</scope>
    <source>
        <strain evidence="2 3">CAU 1644</strain>
    </source>
</reference>
<evidence type="ECO:0000313" key="3">
    <source>
        <dbReference type="Proteomes" id="UP001215827"/>
    </source>
</evidence>
<dbReference type="Proteomes" id="UP001215827">
    <property type="component" value="Chromosome"/>
</dbReference>
<organism evidence="2 3">
    <name type="scientific">Altererythrobacter arenosus</name>
    <dbReference type="NCBI Taxonomy" id="3032592"/>
    <lineage>
        <taxon>Bacteria</taxon>
        <taxon>Pseudomonadati</taxon>
        <taxon>Pseudomonadota</taxon>
        <taxon>Alphaproteobacteria</taxon>
        <taxon>Sphingomonadales</taxon>
        <taxon>Erythrobacteraceae</taxon>
        <taxon>Altererythrobacter</taxon>
    </lineage>
</organism>
<keyword evidence="3" id="KW-1185">Reference proteome</keyword>
<evidence type="ECO:0000256" key="1">
    <source>
        <dbReference type="SAM" id="Phobius"/>
    </source>
</evidence>
<feature type="transmembrane region" description="Helical" evidence="1">
    <location>
        <begin position="111"/>
        <end position="129"/>
    </location>
</feature>
<feature type="transmembrane region" description="Helical" evidence="1">
    <location>
        <begin position="12"/>
        <end position="35"/>
    </location>
</feature>
<name>A0ABY8FSH2_9SPHN</name>
<dbReference type="EMBL" id="CP121106">
    <property type="protein sequence ID" value="WFL77955.1"/>
    <property type="molecule type" value="Genomic_DNA"/>
</dbReference>
<sequence>MNEPHVQVPWHLWAVAIVGTLWNGFGSYIYTMAMIRDPATLATAPPEMVAALEAAPAWSNGAWALGVWGGLAGSLLLLVRSKWAVTALAVSLAGLVGSTIYEFAWDVPVDRVQQLSIWGIALFLLWYAWTMRKRGVLR</sequence>
<gene>
    <name evidence="2" type="ORF">P7228_02495</name>
</gene>
<proteinExistence type="predicted"/>
<accession>A0ABY8FSH2</accession>
<feature type="transmembrane region" description="Helical" evidence="1">
    <location>
        <begin position="55"/>
        <end position="78"/>
    </location>
</feature>